<feature type="domain" description="PWI" evidence="4">
    <location>
        <begin position="8"/>
        <end position="76"/>
    </location>
</feature>
<protein>
    <recommendedName>
        <fullName evidence="4">PWI domain-containing protein</fullName>
    </recommendedName>
</protein>
<keyword evidence="1" id="KW-0507">mRNA processing</keyword>
<dbReference type="SUPFAM" id="SSF101233">
    <property type="entry name" value="PWI domain"/>
    <property type="match status" value="1"/>
</dbReference>
<evidence type="ECO:0000256" key="1">
    <source>
        <dbReference type="ARBA" id="ARBA00022664"/>
    </source>
</evidence>
<dbReference type="GO" id="GO:0006397">
    <property type="term" value="P:mRNA processing"/>
    <property type="evidence" value="ECO:0007669"/>
    <property type="project" value="UniProtKB-KW"/>
</dbReference>
<dbReference type="PANTHER" id="PTHR14398:SF0">
    <property type="entry name" value="ZINC FINGER PROTEIN SWM"/>
    <property type="match status" value="1"/>
</dbReference>
<reference evidence="5" key="1">
    <citation type="journal article" date="2020" name="Stud. Mycol.">
        <title>101 Dothideomycetes genomes: a test case for predicting lifestyles and emergence of pathogens.</title>
        <authorList>
            <person name="Haridas S."/>
            <person name="Albert R."/>
            <person name="Binder M."/>
            <person name="Bloem J."/>
            <person name="Labutti K."/>
            <person name="Salamov A."/>
            <person name="Andreopoulos B."/>
            <person name="Baker S."/>
            <person name="Barry K."/>
            <person name="Bills G."/>
            <person name="Bluhm B."/>
            <person name="Cannon C."/>
            <person name="Castanera R."/>
            <person name="Culley D."/>
            <person name="Daum C."/>
            <person name="Ezra D."/>
            <person name="Gonzalez J."/>
            <person name="Henrissat B."/>
            <person name="Kuo A."/>
            <person name="Liang C."/>
            <person name="Lipzen A."/>
            <person name="Lutzoni F."/>
            <person name="Magnuson J."/>
            <person name="Mondo S."/>
            <person name="Nolan M."/>
            <person name="Ohm R."/>
            <person name="Pangilinan J."/>
            <person name="Park H.-J."/>
            <person name="Ramirez L."/>
            <person name="Alfaro M."/>
            <person name="Sun H."/>
            <person name="Tritt A."/>
            <person name="Yoshinaga Y."/>
            <person name="Zwiers L.-H."/>
            <person name="Turgeon B."/>
            <person name="Goodwin S."/>
            <person name="Spatafora J."/>
            <person name="Crous P."/>
            <person name="Grigoriev I."/>
        </authorList>
    </citation>
    <scope>NUCLEOTIDE SEQUENCE</scope>
    <source>
        <strain evidence="5">CBS 480.64</strain>
    </source>
</reference>
<gene>
    <name evidence="5" type="ORF">K470DRAFT_256773</name>
</gene>
<proteinExistence type="predicted"/>
<evidence type="ECO:0000313" key="5">
    <source>
        <dbReference type="EMBL" id="KAF2861644.1"/>
    </source>
</evidence>
<dbReference type="Gene3D" id="1.20.1390.10">
    <property type="entry name" value="PWI domain"/>
    <property type="match status" value="1"/>
</dbReference>
<name>A0A6A7C2E4_9PEZI</name>
<feature type="compositionally biased region" description="Polar residues" evidence="3">
    <location>
        <begin position="104"/>
        <end position="125"/>
    </location>
</feature>
<feature type="region of interest" description="Disordered" evidence="3">
    <location>
        <begin position="97"/>
        <end position="149"/>
    </location>
</feature>
<dbReference type="AlphaFoldDB" id="A0A6A7C2E4"/>
<keyword evidence="2" id="KW-0694">RNA-binding</keyword>
<dbReference type="Pfam" id="PF01480">
    <property type="entry name" value="PWI"/>
    <property type="match status" value="1"/>
</dbReference>
<evidence type="ECO:0000256" key="2">
    <source>
        <dbReference type="ARBA" id="ARBA00022884"/>
    </source>
</evidence>
<sequence length="149" mass="16271">MIAEADTETFKKWVIANLEHIADADSDILADYVLALVSTNEPEPIAKANCVAQLSDFLGNKTGSFVDKLFAAIRSRSWDPKQQQNVQAVQTAARANAFAPAQGSKRTLQQAGDGQSMQQLQTVDSNGRPKKQPRRNDDRGQQNGQQTTA</sequence>
<dbReference type="OrthoDB" id="443401at2759"/>
<evidence type="ECO:0000256" key="3">
    <source>
        <dbReference type="SAM" id="MobiDB-lite"/>
    </source>
</evidence>
<dbReference type="PANTHER" id="PTHR14398">
    <property type="entry name" value="RNA RECOGNITION RRM/RNP DOMAIN"/>
    <property type="match status" value="1"/>
</dbReference>
<dbReference type="EMBL" id="MU005971">
    <property type="protein sequence ID" value="KAF2861644.1"/>
    <property type="molecule type" value="Genomic_DNA"/>
</dbReference>
<organism evidence="5 6">
    <name type="scientific">Piedraia hortae CBS 480.64</name>
    <dbReference type="NCBI Taxonomy" id="1314780"/>
    <lineage>
        <taxon>Eukaryota</taxon>
        <taxon>Fungi</taxon>
        <taxon>Dikarya</taxon>
        <taxon>Ascomycota</taxon>
        <taxon>Pezizomycotina</taxon>
        <taxon>Dothideomycetes</taxon>
        <taxon>Dothideomycetidae</taxon>
        <taxon>Capnodiales</taxon>
        <taxon>Piedraiaceae</taxon>
        <taxon>Piedraia</taxon>
    </lineage>
</organism>
<accession>A0A6A7C2E4</accession>
<dbReference type="GO" id="GO:0003723">
    <property type="term" value="F:RNA binding"/>
    <property type="evidence" value="ECO:0007669"/>
    <property type="project" value="UniProtKB-KW"/>
</dbReference>
<evidence type="ECO:0000313" key="6">
    <source>
        <dbReference type="Proteomes" id="UP000799421"/>
    </source>
</evidence>
<evidence type="ECO:0000259" key="4">
    <source>
        <dbReference type="Pfam" id="PF01480"/>
    </source>
</evidence>
<dbReference type="InterPro" id="IPR002483">
    <property type="entry name" value="PWI_dom"/>
</dbReference>
<dbReference type="GO" id="GO:0005634">
    <property type="term" value="C:nucleus"/>
    <property type="evidence" value="ECO:0007669"/>
    <property type="project" value="TreeGrafter"/>
</dbReference>
<dbReference type="InterPro" id="IPR036483">
    <property type="entry name" value="PWI_dom_sf"/>
</dbReference>
<dbReference type="InterPro" id="IPR045137">
    <property type="entry name" value="RBM26/27"/>
</dbReference>
<keyword evidence="6" id="KW-1185">Reference proteome</keyword>
<dbReference type="Proteomes" id="UP000799421">
    <property type="component" value="Unassembled WGS sequence"/>
</dbReference>